<proteinExistence type="predicted"/>
<protein>
    <submittedName>
        <fullName evidence="2">Uncharacterized protein</fullName>
    </submittedName>
</protein>
<dbReference type="Proteomes" id="UP000886653">
    <property type="component" value="Unassembled WGS sequence"/>
</dbReference>
<feature type="compositionally biased region" description="Polar residues" evidence="1">
    <location>
        <begin position="97"/>
        <end position="111"/>
    </location>
</feature>
<keyword evidence="3" id="KW-1185">Reference proteome</keyword>
<comment type="caution">
    <text evidence="2">The sequence shown here is derived from an EMBL/GenBank/DDBJ whole genome shotgun (WGS) entry which is preliminary data.</text>
</comment>
<sequence>MAPSFKKIFDRRVSNASTSTNSSGSSFHCQGIPDDFYSEIYDSPEERAKAAHLEEVRRRAVYNGYDHVQRNVLPDPPNYYSPPPLTPTLPRTPNSSALKSQSKMQTAQSLHLESRDRRVHFFESSNSRSVTPKPGSSIFPHERQSRTPYSSPSGYRPHHHTTRPYQGAVAKNSHSTSHFLRGARSAFCVRDLKVLPPLPRSKPRGT</sequence>
<feature type="compositionally biased region" description="Low complexity" evidence="1">
    <location>
        <begin position="14"/>
        <end position="26"/>
    </location>
</feature>
<reference evidence="2" key="1">
    <citation type="submission" date="2013-11" db="EMBL/GenBank/DDBJ databases">
        <title>Genome sequence of the fusiform rust pathogen reveals effectors for host alternation and coevolution with pine.</title>
        <authorList>
            <consortium name="DOE Joint Genome Institute"/>
            <person name="Smith K."/>
            <person name="Pendleton A."/>
            <person name="Kubisiak T."/>
            <person name="Anderson C."/>
            <person name="Salamov A."/>
            <person name="Aerts A."/>
            <person name="Riley R."/>
            <person name="Clum A."/>
            <person name="Lindquist E."/>
            <person name="Ence D."/>
            <person name="Campbell M."/>
            <person name="Kronenberg Z."/>
            <person name="Feau N."/>
            <person name="Dhillon B."/>
            <person name="Hamelin R."/>
            <person name="Burleigh J."/>
            <person name="Smith J."/>
            <person name="Yandell M."/>
            <person name="Nelson C."/>
            <person name="Grigoriev I."/>
            <person name="Davis J."/>
        </authorList>
    </citation>
    <scope>NUCLEOTIDE SEQUENCE</scope>
    <source>
        <strain evidence="2">G11</strain>
    </source>
</reference>
<feature type="region of interest" description="Disordered" evidence="1">
    <location>
        <begin position="10"/>
        <end position="30"/>
    </location>
</feature>
<evidence type="ECO:0000313" key="3">
    <source>
        <dbReference type="Proteomes" id="UP000886653"/>
    </source>
</evidence>
<accession>A0A9P6NHE3</accession>
<dbReference type="EMBL" id="MU167253">
    <property type="protein sequence ID" value="KAG0147026.1"/>
    <property type="molecule type" value="Genomic_DNA"/>
</dbReference>
<dbReference type="AlphaFoldDB" id="A0A9P6NHE3"/>
<organism evidence="2 3">
    <name type="scientific">Cronartium quercuum f. sp. fusiforme G11</name>
    <dbReference type="NCBI Taxonomy" id="708437"/>
    <lineage>
        <taxon>Eukaryota</taxon>
        <taxon>Fungi</taxon>
        <taxon>Dikarya</taxon>
        <taxon>Basidiomycota</taxon>
        <taxon>Pucciniomycotina</taxon>
        <taxon>Pucciniomycetes</taxon>
        <taxon>Pucciniales</taxon>
        <taxon>Coleosporiaceae</taxon>
        <taxon>Cronartium</taxon>
    </lineage>
</organism>
<dbReference type="OrthoDB" id="10475359at2759"/>
<feature type="compositionally biased region" description="Pro residues" evidence="1">
    <location>
        <begin position="74"/>
        <end position="87"/>
    </location>
</feature>
<feature type="region of interest" description="Disordered" evidence="1">
    <location>
        <begin position="68"/>
        <end position="176"/>
    </location>
</feature>
<feature type="compositionally biased region" description="Basic and acidic residues" evidence="1">
    <location>
        <begin position="112"/>
        <end position="121"/>
    </location>
</feature>
<name>A0A9P6NHE3_9BASI</name>
<evidence type="ECO:0000256" key="1">
    <source>
        <dbReference type="SAM" id="MobiDB-lite"/>
    </source>
</evidence>
<evidence type="ECO:0000313" key="2">
    <source>
        <dbReference type="EMBL" id="KAG0147026.1"/>
    </source>
</evidence>
<gene>
    <name evidence="2" type="ORF">CROQUDRAFT_132808</name>
</gene>